<name>A0A8S1H4Y6_9PELO</name>
<evidence type="ECO:0000256" key="5">
    <source>
        <dbReference type="ARBA" id="ARBA00023284"/>
    </source>
</evidence>
<dbReference type="SUPFAM" id="SSF52833">
    <property type="entry name" value="Thioredoxin-like"/>
    <property type="match status" value="1"/>
</dbReference>
<accession>A0A8S1H4Y6</accession>
<dbReference type="AlphaFoldDB" id="A0A8S1H4Y6"/>
<dbReference type="GO" id="GO:0005739">
    <property type="term" value="C:mitochondrion"/>
    <property type="evidence" value="ECO:0007669"/>
    <property type="project" value="TreeGrafter"/>
</dbReference>
<evidence type="ECO:0000313" key="8">
    <source>
        <dbReference type="Proteomes" id="UP000835052"/>
    </source>
</evidence>
<dbReference type="Gene3D" id="3.40.30.10">
    <property type="entry name" value="Glutaredoxin"/>
    <property type="match status" value="1"/>
</dbReference>
<evidence type="ECO:0000256" key="3">
    <source>
        <dbReference type="ARBA" id="ARBA00022982"/>
    </source>
</evidence>
<evidence type="ECO:0000256" key="4">
    <source>
        <dbReference type="ARBA" id="ARBA00023157"/>
    </source>
</evidence>
<dbReference type="GO" id="GO:0015035">
    <property type="term" value="F:protein-disulfide reductase activity"/>
    <property type="evidence" value="ECO:0007669"/>
    <property type="project" value="TreeGrafter"/>
</dbReference>
<keyword evidence="8" id="KW-1185">Reference proteome</keyword>
<evidence type="ECO:0000256" key="2">
    <source>
        <dbReference type="ARBA" id="ARBA00022448"/>
    </source>
</evidence>
<protein>
    <recommendedName>
        <fullName evidence="6">Glutaredoxin domain-containing protein</fullName>
    </recommendedName>
</protein>
<evidence type="ECO:0000313" key="7">
    <source>
        <dbReference type="EMBL" id="CAD6190451.1"/>
    </source>
</evidence>
<feature type="domain" description="Glutaredoxin" evidence="6">
    <location>
        <begin position="1"/>
        <end position="67"/>
    </location>
</feature>
<comment type="similarity">
    <text evidence="1">Belongs to the glutaredoxin family.</text>
</comment>
<keyword evidence="3" id="KW-0249">Electron transport</keyword>
<dbReference type="PANTHER" id="PTHR46679:SF1">
    <property type="entry name" value="GLUTAREDOXIN-2, MITOCHONDRIAL"/>
    <property type="match status" value="1"/>
</dbReference>
<dbReference type="EMBL" id="CAJGYM010000015">
    <property type="protein sequence ID" value="CAD6190451.1"/>
    <property type="molecule type" value="Genomic_DNA"/>
</dbReference>
<dbReference type="InterPro" id="IPR036249">
    <property type="entry name" value="Thioredoxin-like_sf"/>
</dbReference>
<proteinExistence type="inferred from homology"/>
<evidence type="ECO:0000259" key="6">
    <source>
        <dbReference type="Pfam" id="PF00462"/>
    </source>
</evidence>
<keyword evidence="5" id="KW-0676">Redox-active center</keyword>
<gene>
    <name evidence="7" type="ORF">CAUJ_LOCUS6370</name>
</gene>
<evidence type="ECO:0000256" key="1">
    <source>
        <dbReference type="ARBA" id="ARBA00007787"/>
    </source>
</evidence>
<keyword evidence="2" id="KW-0813">Transport</keyword>
<dbReference type="PROSITE" id="PS51354">
    <property type="entry name" value="GLUTAREDOXIN_2"/>
    <property type="match status" value="1"/>
</dbReference>
<dbReference type="Pfam" id="PF00462">
    <property type="entry name" value="Glutaredoxin"/>
    <property type="match status" value="1"/>
</dbReference>
<reference evidence="7" key="1">
    <citation type="submission" date="2020-10" db="EMBL/GenBank/DDBJ databases">
        <authorList>
            <person name="Kikuchi T."/>
        </authorList>
    </citation>
    <scope>NUCLEOTIDE SEQUENCE</scope>
    <source>
        <strain evidence="7">NKZ352</strain>
    </source>
</reference>
<dbReference type="OrthoDB" id="418495at2759"/>
<organism evidence="7 8">
    <name type="scientific">Caenorhabditis auriculariae</name>
    <dbReference type="NCBI Taxonomy" id="2777116"/>
    <lineage>
        <taxon>Eukaryota</taxon>
        <taxon>Metazoa</taxon>
        <taxon>Ecdysozoa</taxon>
        <taxon>Nematoda</taxon>
        <taxon>Chromadorea</taxon>
        <taxon>Rhabditida</taxon>
        <taxon>Rhabditina</taxon>
        <taxon>Rhabditomorpha</taxon>
        <taxon>Rhabditoidea</taxon>
        <taxon>Rhabditidae</taxon>
        <taxon>Peloderinae</taxon>
        <taxon>Caenorhabditis</taxon>
    </lineage>
</organism>
<dbReference type="Proteomes" id="UP000835052">
    <property type="component" value="Unassembled WGS sequence"/>
</dbReference>
<sequence length="98" mass="10966">MYTKTFCGFCTKAKNLLTDVKIPYKEVNLDTLKKELADQEYTSRVNGLVYTTHQTTVPQIFICGKFVGGFTELDTMRKAGKLLEAVAQCSGENSSKEE</sequence>
<keyword evidence="4" id="KW-1015">Disulfide bond</keyword>
<comment type="caution">
    <text evidence="7">The sequence shown here is derived from an EMBL/GenBank/DDBJ whole genome shotgun (WGS) entry which is preliminary data.</text>
</comment>
<dbReference type="PANTHER" id="PTHR46679">
    <property type="match status" value="1"/>
</dbReference>
<dbReference type="InterPro" id="IPR002109">
    <property type="entry name" value="Glutaredoxin"/>
</dbReference>